<comment type="subunit">
    <text evidence="10">Component of the NDC80 complex.</text>
</comment>
<evidence type="ECO:0000256" key="8">
    <source>
        <dbReference type="ARBA" id="ARBA00023306"/>
    </source>
</evidence>
<evidence type="ECO:0000256" key="9">
    <source>
        <dbReference type="ARBA" id="ARBA00023328"/>
    </source>
</evidence>
<evidence type="ECO:0000256" key="7">
    <source>
        <dbReference type="ARBA" id="ARBA00023242"/>
    </source>
</evidence>
<dbReference type="EMBL" id="DS022307">
    <property type="protein sequence ID" value="OAJ42305.1"/>
    <property type="molecule type" value="Genomic_DNA"/>
</dbReference>
<sequence>MSRLSMAPGMNTRLSMLSSQQQRSSKPGGLVGLSDTMAGLSVGQSRPSDTRRTSTINGNGSARMSLGRQSMGFGGRPSLSSVSLSGQASSITKDPRPLKEKQWQTKAIKQLVSFLAQTGCPVPISAKKLTAPSSKDFADVFKFLYRKLEPNHEFKSKIEEELLSLLRTLRYPFAEQINKSQLFSIGSPHAWPTFLGILHWLMEEIMCCIEFDEQSQIDDNNDTMGDSRQPEKIFHDYVIRTYIAFLEGSDDFDAIDRELMGSFDRKNEVTIRDVERLRREHQALEEEMAVLTQGESPLEALTRENGILESDKEKFRTYITHVEGKEQKLNENLLSLKQELDIQAEEIACLTNEKTELQQTVDAQDISPADVDRMNAERDQLALSLQTVSTKLETANKIVWEKEIALQKRMDQLEKVVQDYNSQAFKLGLIGSRSADLAPLAKELELYIQADTQDHMVSVDLKGVVKTTLQRLKERYNAALHKAQDDMLELQETLDQLVWTQTRDEEELLSMQSRITFLNHRYNEEKEHVTLTTTAMNDDIEHFERQIQKLKVESNAMMFAVQQKGQTVTIEYEELSRKYTEQKEKALNQLIRGLQDVFGMQTGVAAAIEELSRQANEALTEATNYTSNLISSEDTVIEV</sequence>
<evidence type="ECO:0000256" key="5">
    <source>
        <dbReference type="ARBA" id="ARBA00022838"/>
    </source>
</evidence>
<feature type="coiled-coil region" evidence="11">
    <location>
        <begin position="267"/>
        <end position="294"/>
    </location>
</feature>
<dbReference type="VEuPathDB" id="FungiDB:BDEG_25773"/>
<evidence type="ECO:0000256" key="2">
    <source>
        <dbReference type="ARBA" id="ARBA00022454"/>
    </source>
</evidence>
<dbReference type="Pfam" id="PF18077">
    <property type="entry name" value="DUF5595"/>
    <property type="match status" value="1"/>
</dbReference>
<feature type="compositionally biased region" description="Basic and acidic residues" evidence="12">
    <location>
        <begin position="93"/>
        <end position="102"/>
    </location>
</feature>
<dbReference type="GO" id="GO:0005634">
    <property type="term" value="C:nucleus"/>
    <property type="evidence" value="ECO:0007669"/>
    <property type="project" value="UniProtKB-SubCell"/>
</dbReference>
<keyword evidence="3 10" id="KW-0132">Cell division</keyword>
<evidence type="ECO:0000256" key="11">
    <source>
        <dbReference type="SAM" id="Coils"/>
    </source>
</evidence>
<dbReference type="GO" id="GO:0051315">
    <property type="term" value="P:attachment of mitotic spindle microtubules to kinetochore"/>
    <property type="evidence" value="ECO:0007669"/>
    <property type="project" value="UniProtKB-UniRule"/>
</dbReference>
<dbReference type="AlphaFoldDB" id="A0A177WRM4"/>
<keyword evidence="5 10" id="KW-0995">Kinetochore</keyword>
<evidence type="ECO:0000256" key="6">
    <source>
        <dbReference type="ARBA" id="ARBA00023054"/>
    </source>
</evidence>
<dbReference type="OrthoDB" id="7459479at2759"/>
<comment type="similarity">
    <text evidence="1 10">Belongs to the NDC80/HEC1 family.</text>
</comment>
<feature type="compositionally biased region" description="Polar residues" evidence="12">
    <location>
        <begin position="42"/>
        <end position="62"/>
    </location>
</feature>
<dbReference type="Proteomes" id="UP000077115">
    <property type="component" value="Unassembled WGS sequence"/>
</dbReference>
<protein>
    <recommendedName>
        <fullName evidence="10">Kinetochore protein NDC80</fullName>
    </recommendedName>
</protein>
<feature type="coiled-coil region" evidence="11">
    <location>
        <begin position="319"/>
        <end position="360"/>
    </location>
</feature>
<organism evidence="16 17">
    <name type="scientific">Batrachochytrium dendrobatidis (strain JEL423)</name>
    <dbReference type="NCBI Taxonomy" id="403673"/>
    <lineage>
        <taxon>Eukaryota</taxon>
        <taxon>Fungi</taxon>
        <taxon>Fungi incertae sedis</taxon>
        <taxon>Chytridiomycota</taxon>
        <taxon>Chytridiomycota incertae sedis</taxon>
        <taxon>Chytridiomycetes</taxon>
        <taxon>Rhizophydiales</taxon>
        <taxon>Rhizophydiales incertae sedis</taxon>
        <taxon>Batrachochytrium</taxon>
    </lineage>
</organism>
<keyword evidence="2 10" id="KW-0158">Chromosome</keyword>
<dbReference type="InterPro" id="IPR040967">
    <property type="entry name" value="DUF5595"/>
</dbReference>
<evidence type="ECO:0000256" key="10">
    <source>
        <dbReference type="RuleBase" id="RU368072"/>
    </source>
</evidence>
<dbReference type="InterPro" id="IPR055260">
    <property type="entry name" value="Ndc80_CH"/>
</dbReference>
<feature type="domain" description="Kinetochore protein NDC80 loop region" evidence="15">
    <location>
        <begin position="386"/>
        <end position="611"/>
    </location>
</feature>
<evidence type="ECO:0000256" key="4">
    <source>
        <dbReference type="ARBA" id="ARBA00022776"/>
    </source>
</evidence>
<evidence type="ECO:0000259" key="14">
    <source>
        <dbReference type="Pfam" id="PF18077"/>
    </source>
</evidence>
<name>A0A177WRM4_BATDL</name>
<dbReference type="InterPro" id="IPR005550">
    <property type="entry name" value="Kinetochore_Ndc80"/>
</dbReference>
<feature type="compositionally biased region" description="Low complexity" evidence="12">
    <location>
        <begin position="15"/>
        <end position="25"/>
    </location>
</feature>
<keyword evidence="9 10" id="KW-0137">Centromere</keyword>
<dbReference type="Gene3D" id="1.10.418.30">
    <property type="entry name" value="Ncd80 complex, Ncd80 subunit"/>
    <property type="match status" value="1"/>
</dbReference>
<keyword evidence="4 10" id="KW-0498">Mitosis</keyword>
<evidence type="ECO:0000313" key="17">
    <source>
        <dbReference type="Proteomes" id="UP000077115"/>
    </source>
</evidence>
<dbReference type="STRING" id="403673.A0A177WRM4"/>
<evidence type="ECO:0000313" key="16">
    <source>
        <dbReference type="EMBL" id="OAJ42305.1"/>
    </source>
</evidence>
<reference evidence="16 17" key="2">
    <citation type="submission" date="2016-05" db="EMBL/GenBank/DDBJ databases">
        <title>Lineage-specific infection strategies underlie the spectrum of fungal disease in amphibians.</title>
        <authorList>
            <person name="Cuomo C.A."/>
            <person name="Farrer R.A."/>
            <person name="James T."/>
            <person name="Longcore J."/>
            <person name="Birren B."/>
        </authorList>
    </citation>
    <scope>NUCLEOTIDE SEQUENCE [LARGE SCALE GENOMIC DNA]</scope>
    <source>
        <strain evidence="16 17">JEL423</strain>
    </source>
</reference>
<dbReference type="Pfam" id="PF03801">
    <property type="entry name" value="Ndc80_HEC"/>
    <property type="match status" value="1"/>
</dbReference>
<dbReference type="eggNOG" id="KOG0995">
    <property type="taxonomic scope" value="Eukaryota"/>
</dbReference>
<reference evidence="16 17" key="1">
    <citation type="submission" date="2006-10" db="EMBL/GenBank/DDBJ databases">
        <title>The Genome Sequence of Batrachochytrium dendrobatidis JEL423.</title>
        <authorList>
            <consortium name="The Broad Institute Genome Sequencing Platform"/>
            <person name="Birren B."/>
            <person name="Lander E."/>
            <person name="Galagan J."/>
            <person name="Cuomo C."/>
            <person name="Devon K."/>
            <person name="Jaffe D."/>
            <person name="Butler J."/>
            <person name="Alvarez P."/>
            <person name="Gnerre S."/>
            <person name="Grabherr M."/>
            <person name="Kleber M."/>
            <person name="Mauceli E."/>
            <person name="Brockman W."/>
            <person name="Young S."/>
            <person name="LaButti K."/>
            <person name="Sykes S."/>
            <person name="DeCaprio D."/>
            <person name="Crawford M."/>
            <person name="Koehrsen M."/>
            <person name="Engels R."/>
            <person name="Montgomery P."/>
            <person name="Pearson M."/>
            <person name="Howarth C."/>
            <person name="Larson L."/>
            <person name="White J."/>
            <person name="O'Leary S."/>
            <person name="Kodira C."/>
            <person name="Zeng Q."/>
            <person name="Yandava C."/>
            <person name="Alvarado L."/>
            <person name="Longcore J."/>
            <person name="James T."/>
        </authorList>
    </citation>
    <scope>NUCLEOTIDE SEQUENCE [LARGE SCALE GENOMIC DNA]</scope>
    <source>
        <strain evidence="16 17">JEL423</strain>
    </source>
</reference>
<evidence type="ECO:0000256" key="3">
    <source>
        <dbReference type="ARBA" id="ARBA00022618"/>
    </source>
</evidence>
<feature type="domain" description="DUF5595" evidence="14">
    <location>
        <begin position="229"/>
        <end position="291"/>
    </location>
</feature>
<keyword evidence="7 10" id="KW-0539">Nucleus</keyword>
<accession>A0A177WRM4</accession>
<feature type="compositionally biased region" description="Low complexity" evidence="12">
    <location>
        <begin position="78"/>
        <end position="90"/>
    </location>
</feature>
<dbReference type="InterPro" id="IPR057091">
    <property type="entry name" value="NDC80_loop"/>
</dbReference>
<evidence type="ECO:0000256" key="1">
    <source>
        <dbReference type="ARBA" id="ARBA00007050"/>
    </source>
</evidence>
<evidence type="ECO:0000259" key="13">
    <source>
        <dbReference type="Pfam" id="PF03801"/>
    </source>
</evidence>
<evidence type="ECO:0000259" key="15">
    <source>
        <dbReference type="Pfam" id="PF24487"/>
    </source>
</evidence>
<comment type="subcellular location">
    <subcellularLocation>
        <location evidence="10">Chromosome</location>
        <location evidence="10">Centromere</location>
        <location evidence="10">Kinetochore</location>
    </subcellularLocation>
    <subcellularLocation>
        <location evidence="10">Nucleus</location>
    </subcellularLocation>
</comment>
<proteinExistence type="inferred from homology"/>
<dbReference type="Pfam" id="PF24487">
    <property type="entry name" value="NDC80_loop"/>
    <property type="match status" value="1"/>
</dbReference>
<comment type="function">
    <text evidence="10">Acts as a component of the essential kinetochore-associated NDC80 complex, which is required for chromosome segregation and spindle checkpoint activity.</text>
</comment>
<keyword evidence="8 10" id="KW-0131">Cell cycle</keyword>
<feature type="region of interest" description="Disordered" evidence="12">
    <location>
        <begin position="15"/>
        <end position="102"/>
    </location>
</feature>
<dbReference type="GO" id="GO:0031262">
    <property type="term" value="C:Ndc80 complex"/>
    <property type="evidence" value="ECO:0007669"/>
    <property type="project" value="UniProtKB-UniRule"/>
</dbReference>
<evidence type="ECO:0000256" key="12">
    <source>
        <dbReference type="SAM" id="MobiDB-lite"/>
    </source>
</evidence>
<feature type="coiled-coil region" evidence="11">
    <location>
        <begin position="466"/>
        <end position="493"/>
    </location>
</feature>
<dbReference type="GO" id="GO:0051301">
    <property type="term" value="P:cell division"/>
    <property type="evidence" value="ECO:0007669"/>
    <property type="project" value="UniProtKB-UniRule"/>
</dbReference>
<gene>
    <name evidence="16" type="ORF">BDEG_25773</name>
</gene>
<dbReference type="PANTHER" id="PTHR10643:SF2">
    <property type="entry name" value="KINETOCHORE PROTEIN NDC80 HOMOLOG"/>
    <property type="match status" value="1"/>
</dbReference>
<keyword evidence="6 11" id="KW-0175">Coiled coil</keyword>
<dbReference type="InterPro" id="IPR038273">
    <property type="entry name" value="Ndc80_sf"/>
</dbReference>
<feature type="domain" description="Kinetochore protein Ndc80 CH" evidence="13">
    <location>
        <begin position="75"/>
        <end position="208"/>
    </location>
</feature>
<dbReference type="PANTHER" id="PTHR10643">
    <property type="entry name" value="KINETOCHORE PROTEIN NDC80"/>
    <property type="match status" value="1"/>
</dbReference>
<dbReference type="Gene3D" id="6.10.250.1950">
    <property type="match status" value="1"/>
</dbReference>